<dbReference type="Gene3D" id="1.20.1250.20">
    <property type="entry name" value="MFS general substrate transporter like domains"/>
    <property type="match status" value="1"/>
</dbReference>
<dbReference type="PROSITE" id="PS50850">
    <property type="entry name" value="MFS"/>
    <property type="match status" value="1"/>
</dbReference>
<evidence type="ECO:0000256" key="6">
    <source>
        <dbReference type="ARBA" id="ARBA00022989"/>
    </source>
</evidence>
<evidence type="ECO:0000256" key="3">
    <source>
        <dbReference type="ARBA" id="ARBA00022448"/>
    </source>
</evidence>
<dbReference type="PANTHER" id="PTHR42718">
    <property type="entry name" value="MAJOR FACILITATOR SUPERFAMILY MULTIDRUG TRANSPORTER MFSC"/>
    <property type="match status" value="1"/>
</dbReference>
<feature type="transmembrane region" description="Helical" evidence="8">
    <location>
        <begin position="179"/>
        <end position="200"/>
    </location>
</feature>
<comment type="similarity">
    <text evidence="2">Belongs to the major facilitator superfamily. EmrB family.</text>
</comment>
<dbReference type="GO" id="GO:0005886">
    <property type="term" value="C:plasma membrane"/>
    <property type="evidence" value="ECO:0007669"/>
    <property type="project" value="UniProtKB-SubCell"/>
</dbReference>
<protein>
    <submittedName>
        <fullName evidence="10">Multidrug efflux MFS transporter</fullName>
    </submittedName>
</protein>
<keyword evidence="7 8" id="KW-0472">Membrane</keyword>
<feature type="transmembrane region" description="Helical" evidence="8">
    <location>
        <begin position="520"/>
        <end position="539"/>
    </location>
</feature>
<keyword evidence="6 8" id="KW-1133">Transmembrane helix</keyword>
<feature type="transmembrane region" description="Helical" evidence="8">
    <location>
        <begin position="474"/>
        <end position="500"/>
    </location>
</feature>
<dbReference type="PANTHER" id="PTHR42718:SF9">
    <property type="entry name" value="MAJOR FACILITATOR SUPERFAMILY MULTIDRUG TRANSPORTER MFSC"/>
    <property type="match status" value="1"/>
</dbReference>
<feature type="transmembrane region" description="Helical" evidence="8">
    <location>
        <begin position="388"/>
        <end position="409"/>
    </location>
</feature>
<evidence type="ECO:0000313" key="10">
    <source>
        <dbReference type="EMBL" id="QEW03585.1"/>
    </source>
</evidence>
<evidence type="ECO:0000256" key="4">
    <source>
        <dbReference type="ARBA" id="ARBA00022475"/>
    </source>
</evidence>
<feature type="transmembrane region" description="Helical" evidence="8">
    <location>
        <begin position="416"/>
        <end position="435"/>
    </location>
</feature>
<dbReference type="EMBL" id="CP044232">
    <property type="protein sequence ID" value="QEW03585.1"/>
    <property type="molecule type" value="Genomic_DNA"/>
</dbReference>
<name>A0A5J6L5E5_9MICO</name>
<dbReference type="InterPro" id="IPR020846">
    <property type="entry name" value="MFS_dom"/>
</dbReference>
<evidence type="ECO:0000256" key="1">
    <source>
        <dbReference type="ARBA" id="ARBA00004651"/>
    </source>
</evidence>
<reference evidence="11" key="1">
    <citation type="submission" date="2019-09" db="EMBL/GenBank/DDBJ databases">
        <title>Mumia zhuanghuii sp. nov. isolated from the intestinal contents of plateau pika (Ochotona curzoniae) in the Qinghai-Tibet plateau of China.</title>
        <authorList>
            <person name="Tian Z."/>
        </authorList>
    </citation>
    <scope>NUCLEOTIDE SEQUENCE [LARGE SCALE GENOMIC DNA]</scope>
    <source>
        <strain evidence="11">L-031</strain>
    </source>
</reference>
<keyword evidence="5 8" id="KW-0812">Transmembrane</keyword>
<proteinExistence type="inferred from homology"/>
<dbReference type="Proteomes" id="UP000325516">
    <property type="component" value="Chromosome"/>
</dbReference>
<dbReference type="SUPFAM" id="SSF103473">
    <property type="entry name" value="MFS general substrate transporter"/>
    <property type="match status" value="1"/>
</dbReference>
<accession>A0A5J6L5E5</accession>
<dbReference type="KEGG" id="mlz:F6J85_11080"/>
<dbReference type="CDD" id="cd17503">
    <property type="entry name" value="MFS_LmrB_MDR_like"/>
    <property type="match status" value="1"/>
</dbReference>
<dbReference type="Pfam" id="PF07690">
    <property type="entry name" value="MFS_1"/>
    <property type="match status" value="1"/>
</dbReference>
<feature type="transmembrane region" description="Helical" evidence="8">
    <location>
        <begin position="353"/>
        <end position="376"/>
    </location>
</feature>
<evidence type="ECO:0000259" key="9">
    <source>
        <dbReference type="PROSITE" id="PS50850"/>
    </source>
</evidence>
<dbReference type="Gene3D" id="1.20.1720.10">
    <property type="entry name" value="Multidrug resistance protein D"/>
    <property type="match status" value="1"/>
</dbReference>
<sequence length="557" mass="58451">MSVRGRPGLGWEVGAGGRDPHECGRIGNATSWATVTVARHRRGWRPGIPKNHRGARVAATDTDSIRLPTSSAAPAEITPQQSRVIWLLLVAAFVAILNETTMGVAIPSLIIDLNITAVAAQWLTTAFMLTMAVVIPITGFLLQRFTTRQVFIAAMTLFSIGTLAAFLSPGFPALVGARVIQASGTAIMMPLLMTTLMTIVPPHQRGRMMGRVSIVMALAPAIGPTMSGIILDTLGWHWNFGIMLPIALVALFVGARWITNLGETRRAPIDVPSVILSAFGFGGLVFGLSQIGGGGHSGPGAAAADAMSTTTFVASLVIGVVGLALFVWRQLVKQRSDAALLDLRVFRSRNFSISVAHLGIMSMAFFGAITLLPLYLQDVRGVSALETGLIILPGSLAMGFAGPFIGRIYDRWGTRVLLIPGSIVTSGMLWMYTTVGATTPIWLIVVLQSILSLGLAMSFTPLFTASLASLQPRFYSYGSAVVGTVQQVAGAAGIALLITVMSSASAASDAGAVDERGTQTAYLIAALLSLPTILGAFLIRKPADDPAAPSGDAALAH</sequence>
<keyword evidence="11" id="KW-1185">Reference proteome</keyword>
<feature type="transmembrane region" description="Helical" evidence="8">
    <location>
        <begin position="441"/>
        <end position="462"/>
    </location>
</feature>
<feature type="transmembrane region" description="Helical" evidence="8">
    <location>
        <begin position="237"/>
        <end position="259"/>
    </location>
</feature>
<dbReference type="InterPro" id="IPR036259">
    <property type="entry name" value="MFS_trans_sf"/>
</dbReference>
<evidence type="ECO:0000313" key="11">
    <source>
        <dbReference type="Proteomes" id="UP000325516"/>
    </source>
</evidence>
<feature type="transmembrane region" description="Helical" evidence="8">
    <location>
        <begin position="84"/>
        <end position="110"/>
    </location>
</feature>
<gene>
    <name evidence="10" type="ORF">F6J85_11080</name>
</gene>
<evidence type="ECO:0000256" key="2">
    <source>
        <dbReference type="ARBA" id="ARBA00008537"/>
    </source>
</evidence>
<dbReference type="AlphaFoldDB" id="A0A5J6L5E5"/>
<comment type="subcellular location">
    <subcellularLocation>
        <location evidence="1">Cell membrane</location>
        <topology evidence="1">Multi-pass membrane protein</topology>
    </subcellularLocation>
</comment>
<feature type="transmembrane region" description="Helical" evidence="8">
    <location>
        <begin position="122"/>
        <end position="142"/>
    </location>
</feature>
<feature type="transmembrane region" description="Helical" evidence="8">
    <location>
        <begin position="212"/>
        <end position="231"/>
    </location>
</feature>
<feature type="transmembrane region" description="Helical" evidence="8">
    <location>
        <begin position="271"/>
        <end position="292"/>
    </location>
</feature>
<organism evidence="10 11">
    <name type="scientific">Microbacterium lushaniae</name>
    <dbReference type="NCBI Taxonomy" id="2614639"/>
    <lineage>
        <taxon>Bacteria</taxon>
        <taxon>Bacillati</taxon>
        <taxon>Actinomycetota</taxon>
        <taxon>Actinomycetes</taxon>
        <taxon>Micrococcales</taxon>
        <taxon>Microbacteriaceae</taxon>
        <taxon>Microbacterium</taxon>
    </lineage>
</organism>
<dbReference type="InterPro" id="IPR011701">
    <property type="entry name" value="MFS"/>
</dbReference>
<evidence type="ECO:0000256" key="8">
    <source>
        <dbReference type="SAM" id="Phobius"/>
    </source>
</evidence>
<feature type="domain" description="Major facilitator superfamily (MFS) profile" evidence="9">
    <location>
        <begin position="84"/>
        <end position="544"/>
    </location>
</feature>
<evidence type="ECO:0000256" key="7">
    <source>
        <dbReference type="ARBA" id="ARBA00023136"/>
    </source>
</evidence>
<keyword evidence="4" id="KW-1003">Cell membrane</keyword>
<feature type="transmembrane region" description="Helical" evidence="8">
    <location>
        <begin position="149"/>
        <end position="167"/>
    </location>
</feature>
<dbReference type="InterPro" id="IPR004638">
    <property type="entry name" value="EmrB-like"/>
</dbReference>
<dbReference type="NCBIfam" id="TIGR00711">
    <property type="entry name" value="efflux_EmrB"/>
    <property type="match status" value="1"/>
</dbReference>
<dbReference type="GO" id="GO:0022857">
    <property type="term" value="F:transmembrane transporter activity"/>
    <property type="evidence" value="ECO:0007669"/>
    <property type="project" value="InterPro"/>
</dbReference>
<keyword evidence="3" id="KW-0813">Transport</keyword>
<feature type="transmembrane region" description="Helical" evidence="8">
    <location>
        <begin position="312"/>
        <end position="332"/>
    </location>
</feature>
<dbReference type="PRINTS" id="PR01036">
    <property type="entry name" value="TCRTETB"/>
</dbReference>
<evidence type="ECO:0000256" key="5">
    <source>
        <dbReference type="ARBA" id="ARBA00022692"/>
    </source>
</evidence>